<dbReference type="PROSITE" id="PS00636">
    <property type="entry name" value="DNAJ_1"/>
    <property type="match status" value="1"/>
</dbReference>
<protein>
    <recommendedName>
        <fullName evidence="1">J domain-containing protein</fullName>
    </recommendedName>
</protein>
<evidence type="ECO:0000259" key="1">
    <source>
        <dbReference type="PROSITE" id="PS50076"/>
    </source>
</evidence>
<accession>A0ABP0NFE5</accession>
<dbReference type="SMART" id="SM00271">
    <property type="entry name" value="DnaJ"/>
    <property type="match status" value="1"/>
</dbReference>
<gene>
    <name evidence="2" type="ORF">CCMP2556_LOCUS30022</name>
</gene>
<dbReference type="Proteomes" id="UP001642484">
    <property type="component" value="Unassembled WGS sequence"/>
</dbReference>
<sequence length="301" mass="34244">MLNVEDPKAVVSELFDVEYVRINESHHVQELERTVEKFSEILENNLDSTGRAQLVFNLYTVKTRKQSLWNRIVGNEEKTVFEQWRIPVSVQPLNRYLNPADNLREEANLQASASQQVQQVLHYIIARANSKVDHLPSPEKDTVSYKFEVAFLSGDGKATTFIKKVSSAGDDYYHILGIEKGASDDEIKKAYRKLALRLHPDKCKEPGAEEAFKKVGEAFSVLSDADKRRKYDTYGADALRGGGGGGADFSPEDLFEALELLVRHSVKSRQLSLHFCPRGLLWRRIASGHGWWPDLYEEPHR</sequence>
<dbReference type="Pfam" id="PF00226">
    <property type="entry name" value="DnaJ"/>
    <property type="match status" value="1"/>
</dbReference>
<organism evidence="2 3">
    <name type="scientific">Durusdinium trenchii</name>
    <dbReference type="NCBI Taxonomy" id="1381693"/>
    <lineage>
        <taxon>Eukaryota</taxon>
        <taxon>Sar</taxon>
        <taxon>Alveolata</taxon>
        <taxon>Dinophyceae</taxon>
        <taxon>Suessiales</taxon>
        <taxon>Symbiodiniaceae</taxon>
        <taxon>Durusdinium</taxon>
    </lineage>
</organism>
<evidence type="ECO:0000313" key="2">
    <source>
        <dbReference type="EMBL" id="CAK9061040.1"/>
    </source>
</evidence>
<evidence type="ECO:0000313" key="3">
    <source>
        <dbReference type="Proteomes" id="UP001642484"/>
    </source>
</evidence>
<dbReference type="InterPro" id="IPR012445">
    <property type="entry name" value="ATG101"/>
</dbReference>
<dbReference type="PROSITE" id="PS50076">
    <property type="entry name" value="DNAJ_2"/>
    <property type="match status" value="1"/>
</dbReference>
<reference evidence="2 3" key="1">
    <citation type="submission" date="2024-02" db="EMBL/GenBank/DDBJ databases">
        <authorList>
            <person name="Chen Y."/>
            <person name="Shah S."/>
            <person name="Dougan E. K."/>
            <person name="Thang M."/>
            <person name="Chan C."/>
        </authorList>
    </citation>
    <scope>NUCLEOTIDE SEQUENCE [LARGE SCALE GENOMIC DNA]</scope>
</reference>
<dbReference type="PANTHER" id="PTHR43908:SF3">
    <property type="entry name" value="AT29763P-RELATED"/>
    <property type="match status" value="1"/>
</dbReference>
<dbReference type="InterPro" id="IPR018253">
    <property type="entry name" value="DnaJ_domain_CS"/>
</dbReference>
<name>A0ABP0NFE5_9DINO</name>
<dbReference type="CDD" id="cd06257">
    <property type="entry name" value="DnaJ"/>
    <property type="match status" value="1"/>
</dbReference>
<comment type="caution">
    <text evidence="2">The sequence shown here is derived from an EMBL/GenBank/DDBJ whole genome shotgun (WGS) entry which is preliminary data.</text>
</comment>
<keyword evidence="3" id="KW-1185">Reference proteome</keyword>
<dbReference type="InterPro" id="IPR001623">
    <property type="entry name" value="DnaJ_domain"/>
</dbReference>
<dbReference type="EMBL" id="CAXAMN010021584">
    <property type="protein sequence ID" value="CAK9061040.1"/>
    <property type="molecule type" value="Genomic_DNA"/>
</dbReference>
<dbReference type="Pfam" id="PF07855">
    <property type="entry name" value="ATG101"/>
    <property type="match status" value="1"/>
</dbReference>
<feature type="domain" description="J" evidence="1">
    <location>
        <begin position="171"/>
        <end position="235"/>
    </location>
</feature>
<dbReference type="PRINTS" id="PR00625">
    <property type="entry name" value="JDOMAIN"/>
</dbReference>
<dbReference type="InterPro" id="IPR051100">
    <property type="entry name" value="DnaJ_subfamily_B/C"/>
</dbReference>
<dbReference type="PANTHER" id="PTHR43908">
    <property type="entry name" value="AT29763P-RELATED"/>
    <property type="match status" value="1"/>
</dbReference>
<dbReference type="SUPFAM" id="SSF46565">
    <property type="entry name" value="Chaperone J-domain"/>
    <property type="match status" value="1"/>
</dbReference>
<dbReference type="InterPro" id="IPR036869">
    <property type="entry name" value="J_dom_sf"/>
</dbReference>
<proteinExistence type="predicted"/>
<dbReference type="Gene3D" id="1.10.287.110">
    <property type="entry name" value="DnaJ domain"/>
    <property type="match status" value="1"/>
</dbReference>